<keyword evidence="3" id="KW-1185">Reference proteome</keyword>
<dbReference type="SUPFAM" id="SSF141130">
    <property type="entry name" value="Acetamidase/Formamidase-like"/>
    <property type="match status" value="1"/>
</dbReference>
<sequence length="378" mass="39501">MSAATVVGASPTLQPGQGAVRGEHYLPSRADEVRWGWLPNADASPALRVADGATVTIDTLSHEGLLADQGRDPARYIRQFGDVDVLDDAVEVAASGLVNGPDDGPHVVTGPVAVAGARPGDMLRVDVLDLAYRVPYGFVSNRHGFGALAGEYPQDRDSTPTRHVDRMITDGSVSHFAWVEHRAGRDVGVMDAGPGRTVQFALAPFLGLMGTAPATSDAVPSVPPGDHGGNIDIKHAGVGATLYLPVSVDGALFYTGDPHFAQGNGEVALTALEASLRATLRLSVVPAAQVPGVLGGVRTPVVETATHWIPTGMDPDLDEAMRHAVRHAVAFLHGRFGVPRSVALAYLSAAGDFEVSQVVDAVKGVHCLIPKADWAAWV</sequence>
<accession>A0ABY5JZL3</accession>
<dbReference type="InterPro" id="IPR004304">
    <property type="entry name" value="FmdA_AmdA"/>
</dbReference>
<protein>
    <submittedName>
        <fullName evidence="2">Acetamidase/formamidase family protein</fullName>
    </submittedName>
</protein>
<dbReference type="Proteomes" id="UP001317322">
    <property type="component" value="Chromosome"/>
</dbReference>
<organism evidence="2 3">
    <name type="scientific">Cellulomonas wangsupingiae</name>
    <dbReference type="NCBI Taxonomy" id="2968085"/>
    <lineage>
        <taxon>Bacteria</taxon>
        <taxon>Bacillati</taxon>
        <taxon>Actinomycetota</taxon>
        <taxon>Actinomycetes</taxon>
        <taxon>Micrococcales</taxon>
        <taxon>Cellulomonadaceae</taxon>
        <taxon>Cellulomonas</taxon>
    </lineage>
</organism>
<dbReference type="Pfam" id="PF03069">
    <property type="entry name" value="FmdA_AmdA"/>
    <property type="match status" value="2"/>
</dbReference>
<dbReference type="PANTHER" id="PTHR31891">
    <property type="entry name" value="FORMAMIDASE C869.04-RELATED"/>
    <property type="match status" value="1"/>
</dbReference>
<dbReference type="Gene3D" id="2.60.120.580">
    <property type="entry name" value="Acetamidase/Formamidase-like domains"/>
    <property type="match status" value="2"/>
</dbReference>
<reference evidence="2 3" key="1">
    <citation type="submission" date="2022-07" db="EMBL/GenBank/DDBJ databases">
        <title>Novel species in genus cellulomonas.</title>
        <authorList>
            <person name="Ye L."/>
        </authorList>
    </citation>
    <scope>NUCLEOTIDE SEQUENCE [LARGE SCALE GENOMIC DNA]</scope>
    <source>
        <strain evidence="3">zg-Y908</strain>
    </source>
</reference>
<feature type="region of interest" description="Disordered" evidence="1">
    <location>
        <begin position="1"/>
        <end position="20"/>
    </location>
</feature>
<evidence type="ECO:0000313" key="2">
    <source>
        <dbReference type="EMBL" id="UUI63627.1"/>
    </source>
</evidence>
<dbReference type="RefSeq" id="WP_227563168.1">
    <property type="nucleotide sequence ID" value="NZ_CP101989.1"/>
</dbReference>
<gene>
    <name evidence="2" type="ORF">NP075_10740</name>
</gene>
<evidence type="ECO:0000256" key="1">
    <source>
        <dbReference type="SAM" id="MobiDB-lite"/>
    </source>
</evidence>
<dbReference type="PANTHER" id="PTHR31891:SF1">
    <property type="entry name" value="FORMAMIDASE C869.04-RELATED"/>
    <property type="match status" value="1"/>
</dbReference>
<name>A0ABY5JZL3_9CELL</name>
<proteinExistence type="predicted"/>
<evidence type="ECO:0000313" key="3">
    <source>
        <dbReference type="Proteomes" id="UP001317322"/>
    </source>
</evidence>
<dbReference type="Gene3D" id="3.10.28.20">
    <property type="entry name" value="Acetamidase/Formamidase-like domains"/>
    <property type="match status" value="1"/>
</dbReference>
<dbReference type="EMBL" id="CP101989">
    <property type="protein sequence ID" value="UUI63627.1"/>
    <property type="molecule type" value="Genomic_DNA"/>
</dbReference>